<protein>
    <recommendedName>
        <fullName evidence="3">DNA-binding protein</fullName>
    </recommendedName>
</protein>
<accession>A0A556R9Y6</accession>
<organism evidence="1 2">
    <name type="scientific">Bifidobacterium asteroides</name>
    <dbReference type="NCBI Taxonomy" id="1684"/>
    <lineage>
        <taxon>Bacteria</taxon>
        <taxon>Bacillati</taxon>
        <taxon>Actinomycetota</taxon>
        <taxon>Actinomycetes</taxon>
        <taxon>Bifidobacteriales</taxon>
        <taxon>Bifidobacteriaceae</taxon>
        <taxon>Bifidobacterium</taxon>
    </lineage>
</organism>
<dbReference type="AlphaFoldDB" id="A0A556R9Y6"/>
<reference evidence="1 2" key="1">
    <citation type="submission" date="2019-07" db="EMBL/GenBank/DDBJ databases">
        <title>Bifidobacterium asteroides genomes.</title>
        <authorList>
            <person name="Zheng H."/>
        </authorList>
    </citation>
    <scope>NUCLEOTIDE SEQUENCE [LARGE SCALE GENOMIC DNA]</scope>
    <source>
        <strain evidence="1 2">W8111</strain>
    </source>
</reference>
<evidence type="ECO:0000313" key="2">
    <source>
        <dbReference type="Proteomes" id="UP000317536"/>
    </source>
</evidence>
<evidence type="ECO:0000313" key="1">
    <source>
        <dbReference type="EMBL" id="TSJ85699.1"/>
    </source>
</evidence>
<dbReference type="EMBL" id="VMHJ01000002">
    <property type="protein sequence ID" value="TSJ85699.1"/>
    <property type="molecule type" value="Genomic_DNA"/>
</dbReference>
<comment type="caution">
    <text evidence="1">The sequence shown here is derived from an EMBL/GenBank/DDBJ whole genome shotgun (WGS) entry which is preliminary data.</text>
</comment>
<proteinExistence type="predicted"/>
<dbReference type="Proteomes" id="UP000317536">
    <property type="component" value="Unassembled WGS sequence"/>
</dbReference>
<evidence type="ECO:0008006" key="3">
    <source>
        <dbReference type="Google" id="ProtNLM"/>
    </source>
</evidence>
<sequence length="82" mass="9346">MSGIQDPLKEEFVSSSVRQGHLFYNPDDIKRMLGGIPSGQFDRVARGHGRKIGNSKYYTPDEVWDIREELRDPVKVVPDDSI</sequence>
<gene>
    <name evidence="1" type="ORF">FPK29_04885</name>
</gene>
<name>A0A556R9Y6_9BIFI</name>